<gene>
    <name evidence="1" type="ORF">PIB30_098206</name>
</gene>
<proteinExistence type="predicted"/>
<organism evidence="1 2">
    <name type="scientific">Stylosanthes scabra</name>
    <dbReference type="NCBI Taxonomy" id="79078"/>
    <lineage>
        <taxon>Eukaryota</taxon>
        <taxon>Viridiplantae</taxon>
        <taxon>Streptophyta</taxon>
        <taxon>Embryophyta</taxon>
        <taxon>Tracheophyta</taxon>
        <taxon>Spermatophyta</taxon>
        <taxon>Magnoliopsida</taxon>
        <taxon>eudicotyledons</taxon>
        <taxon>Gunneridae</taxon>
        <taxon>Pentapetalae</taxon>
        <taxon>rosids</taxon>
        <taxon>fabids</taxon>
        <taxon>Fabales</taxon>
        <taxon>Fabaceae</taxon>
        <taxon>Papilionoideae</taxon>
        <taxon>50 kb inversion clade</taxon>
        <taxon>dalbergioids sensu lato</taxon>
        <taxon>Dalbergieae</taxon>
        <taxon>Pterocarpus clade</taxon>
        <taxon>Stylosanthes</taxon>
    </lineage>
</organism>
<dbReference type="EMBL" id="JASCZI010123316">
    <property type="protein sequence ID" value="MED6165294.1"/>
    <property type="molecule type" value="Genomic_DNA"/>
</dbReference>
<name>A0ABU6UW26_9FABA</name>
<sequence>MAMFLQEFPCNTNMYSPSSTAKPMRMCHRYIAAILPPYATDPLVATGRIGFEDYFGKQDATRFCLWSLTRIEERYVYGYNYDLVENLTQQFLQLKECCKLLEARLRVFNLAAGSDDEIDTRRVEVRRHGNIFNNNLKVLHCRSSLVLPLLC</sequence>
<dbReference type="Proteomes" id="UP001341840">
    <property type="component" value="Unassembled WGS sequence"/>
</dbReference>
<accession>A0ABU6UW26</accession>
<comment type="caution">
    <text evidence="1">The sequence shown here is derived from an EMBL/GenBank/DDBJ whole genome shotgun (WGS) entry which is preliminary data.</text>
</comment>
<evidence type="ECO:0000313" key="2">
    <source>
        <dbReference type="Proteomes" id="UP001341840"/>
    </source>
</evidence>
<protein>
    <submittedName>
        <fullName evidence="1">Uncharacterized protein</fullName>
    </submittedName>
</protein>
<reference evidence="1 2" key="1">
    <citation type="journal article" date="2023" name="Plants (Basel)">
        <title>Bridging the Gap: Combining Genomics and Transcriptomics Approaches to Understand Stylosanthes scabra, an Orphan Legume from the Brazilian Caatinga.</title>
        <authorList>
            <person name="Ferreira-Neto J.R.C."/>
            <person name="da Silva M.D."/>
            <person name="Binneck E."/>
            <person name="de Melo N.F."/>
            <person name="da Silva R.H."/>
            <person name="de Melo A.L.T.M."/>
            <person name="Pandolfi V."/>
            <person name="Bustamante F.O."/>
            <person name="Brasileiro-Vidal A.C."/>
            <person name="Benko-Iseppon A.M."/>
        </authorList>
    </citation>
    <scope>NUCLEOTIDE SEQUENCE [LARGE SCALE GENOMIC DNA]</scope>
    <source>
        <tissue evidence="1">Leaves</tissue>
    </source>
</reference>
<evidence type="ECO:0000313" key="1">
    <source>
        <dbReference type="EMBL" id="MED6165294.1"/>
    </source>
</evidence>
<keyword evidence="2" id="KW-1185">Reference proteome</keyword>